<keyword evidence="4" id="KW-0808">Transferase</keyword>
<dbReference type="Gene3D" id="1.10.510.10">
    <property type="entry name" value="Transferase(Phosphotransferase) domain 1"/>
    <property type="match status" value="1"/>
</dbReference>
<dbReference type="PROSITE" id="PS00108">
    <property type="entry name" value="PROTEIN_KINASE_ST"/>
    <property type="match status" value="1"/>
</dbReference>
<evidence type="ECO:0000256" key="3">
    <source>
        <dbReference type="PROSITE-ProRule" id="PRU10141"/>
    </source>
</evidence>
<feature type="region of interest" description="Disordered" evidence="5">
    <location>
        <begin position="431"/>
        <end position="472"/>
    </location>
</feature>
<proteinExistence type="inferred from homology"/>
<reference evidence="7" key="1">
    <citation type="journal article" date="2010" name="Science">
        <title>The genome of the Western clawed frog Xenopus tropicalis.</title>
        <authorList>
            <person name="Hellsten U."/>
            <person name="Harland R.M."/>
            <person name="Gilchrist M.J."/>
            <person name="Hendrix D."/>
            <person name="Jurka J."/>
            <person name="Kapitonov V."/>
            <person name="Ovcharenko I."/>
            <person name="Putnam N.H."/>
            <person name="Shu S."/>
            <person name="Taher L."/>
            <person name="Blitz I.L."/>
            <person name="Blumberg B."/>
            <person name="Dichmann D.S."/>
            <person name="Dubchak I."/>
            <person name="Amaya E."/>
            <person name="Detter J.C."/>
            <person name="Fletcher R."/>
            <person name="Gerhard D.S."/>
            <person name="Goodstein D."/>
            <person name="Graves T."/>
            <person name="Grigoriev I.V."/>
            <person name="Grimwood J."/>
            <person name="Kawashima T."/>
            <person name="Lindquist E."/>
            <person name="Lucas S.M."/>
            <person name="Mead P.E."/>
            <person name="Mitros T."/>
            <person name="Ogino H."/>
            <person name="Ohta Y."/>
            <person name="Poliakov A.V."/>
            <person name="Pollet N."/>
            <person name="Robert J."/>
            <person name="Salamov A."/>
            <person name="Sater A.K."/>
            <person name="Schmutz J."/>
            <person name="Terry A."/>
            <person name="Vize P.D."/>
            <person name="Warren W.C."/>
            <person name="Wells D."/>
            <person name="Wills A."/>
            <person name="Wilson R.K."/>
            <person name="Zimmerman L.B."/>
            <person name="Zorn A.M."/>
            <person name="Grainger R."/>
            <person name="Grammer T."/>
            <person name="Khokha M.K."/>
            <person name="Richardson P.M."/>
            <person name="Rokhsar D.S."/>
        </authorList>
    </citation>
    <scope>NUCLEOTIDE SEQUENCE [LARGE SCALE GENOMIC DNA]</scope>
    <source>
        <strain evidence="7">Nigerian</strain>
    </source>
</reference>
<evidence type="ECO:0000313" key="7">
    <source>
        <dbReference type="Ensembl" id="ENSXETP00000115819"/>
    </source>
</evidence>
<dbReference type="SMART" id="SM00220">
    <property type="entry name" value="S_TKc"/>
    <property type="match status" value="1"/>
</dbReference>
<keyword evidence="1 3" id="KW-0547">Nucleotide-binding</keyword>
<dbReference type="PANTHER" id="PTHR48015">
    <property type="entry name" value="SERINE/THREONINE-PROTEIN KINASE TAO"/>
    <property type="match status" value="1"/>
</dbReference>
<dbReference type="PROSITE" id="PS00107">
    <property type="entry name" value="PROTEIN_KINASE_ATP"/>
    <property type="match status" value="1"/>
</dbReference>
<dbReference type="InterPro" id="IPR011009">
    <property type="entry name" value="Kinase-like_dom_sf"/>
</dbReference>
<dbReference type="Pfam" id="PF00069">
    <property type="entry name" value="Pkinase"/>
    <property type="match status" value="1"/>
</dbReference>
<dbReference type="GO" id="GO:0004674">
    <property type="term" value="F:protein serine/threonine kinase activity"/>
    <property type="evidence" value="ECO:0007669"/>
    <property type="project" value="UniProtKB-KW"/>
</dbReference>
<feature type="compositionally biased region" description="Basic and acidic residues" evidence="5">
    <location>
        <begin position="369"/>
        <end position="378"/>
    </location>
</feature>
<dbReference type="PANTHER" id="PTHR48015:SF44">
    <property type="entry name" value="SERINE_THREONINE-PROTEIN KINASE DST1-LIKE"/>
    <property type="match status" value="1"/>
</dbReference>
<evidence type="ECO:0000259" key="6">
    <source>
        <dbReference type="PROSITE" id="PS50011"/>
    </source>
</evidence>
<evidence type="ECO:0000256" key="2">
    <source>
        <dbReference type="ARBA" id="ARBA00022840"/>
    </source>
</evidence>
<evidence type="ECO:0000256" key="4">
    <source>
        <dbReference type="RuleBase" id="RU000304"/>
    </source>
</evidence>
<dbReference type="FunFam" id="1.10.510.10:FF:000421">
    <property type="entry name" value="Serine/threonine-protein kinase PAK 6"/>
    <property type="match status" value="1"/>
</dbReference>
<comment type="similarity">
    <text evidence="4">Belongs to the protein kinase superfamily.</text>
</comment>
<feature type="compositionally biased region" description="Basic and acidic residues" evidence="5">
    <location>
        <begin position="431"/>
        <end position="444"/>
    </location>
</feature>
<feature type="domain" description="Protein kinase" evidence="6">
    <location>
        <begin position="56"/>
        <end position="320"/>
    </location>
</feature>
<organism evidence="7">
    <name type="scientific">Xenopus tropicalis</name>
    <name type="common">Western clawed frog</name>
    <name type="synonym">Silurana tropicalis</name>
    <dbReference type="NCBI Taxonomy" id="8364"/>
    <lineage>
        <taxon>Eukaryota</taxon>
        <taxon>Metazoa</taxon>
        <taxon>Chordata</taxon>
        <taxon>Craniata</taxon>
        <taxon>Vertebrata</taxon>
        <taxon>Euteleostomi</taxon>
        <taxon>Amphibia</taxon>
        <taxon>Batrachia</taxon>
        <taxon>Anura</taxon>
        <taxon>Pipoidea</taxon>
        <taxon>Pipidae</taxon>
        <taxon>Xenopodinae</taxon>
        <taxon>Xenopus</taxon>
        <taxon>Silurana</taxon>
    </lineage>
</organism>
<dbReference type="Ensembl" id="ENSXETT00000105191">
    <property type="protein sequence ID" value="ENSXETP00000115819"/>
    <property type="gene ID" value="ENSXETG00000048821"/>
</dbReference>
<evidence type="ECO:0000256" key="1">
    <source>
        <dbReference type="ARBA" id="ARBA00022741"/>
    </source>
</evidence>
<dbReference type="PROSITE" id="PS50011">
    <property type="entry name" value="PROTEIN_KINASE_DOM"/>
    <property type="match status" value="1"/>
</dbReference>
<name>A0A803K675_XENTR</name>
<keyword evidence="4" id="KW-0723">Serine/threonine-protein kinase</keyword>
<feature type="region of interest" description="Disordered" evidence="5">
    <location>
        <begin position="349"/>
        <end position="378"/>
    </location>
</feature>
<dbReference type="InterPro" id="IPR008271">
    <property type="entry name" value="Ser/Thr_kinase_AS"/>
</dbReference>
<dbReference type="GeneTree" id="ENSGT00940000163015"/>
<feature type="compositionally biased region" description="Polar residues" evidence="5">
    <location>
        <begin position="349"/>
        <end position="368"/>
    </location>
</feature>
<dbReference type="Gene3D" id="3.30.200.20">
    <property type="entry name" value="Phosphorylase Kinase, domain 1"/>
    <property type="match status" value="1"/>
</dbReference>
<dbReference type="CDD" id="cd05122">
    <property type="entry name" value="PKc_STE"/>
    <property type="match status" value="1"/>
</dbReference>
<reference evidence="7" key="2">
    <citation type="submission" date="2021-03" db="UniProtKB">
        <authorList>
            <consortium name="Ensembl"/>
        </authorList>
    </citation>
    <scope>IDENTIFICATION</scope>
</reference>
<dbReference type="GO" id="GO:0005524">
    <property type="term" value="F:ATP binding"/>
    <property type="evidence" value="ECO:0007669"/>
    <property type="project" value="UniProtKB-UniRule"/>
</dbReference>
<keyword evidence="2 3" id="KW-0067">ATP-binding</keyword>
<sequence>MASKLLRRFLNFFRCGKKVKSSFEEINYNPTKNLEKPPKQKSSAIEVIDHDPAGRFQCMEPIGKGGFGQVYKGRYLGKDKDLAIKVVNVRKNKENIELEEINLLWKCSGETNIVQLYGAMLHVTEPSLDNRLWCVMELCEGGSIRDLMDQQVARTLPEHWIQYLCGQVLKGLKYLHSKCIMHRDLKAMNIMLTARAQVKIIDLGLGIQLSSKDARFRGTAGTPRWMAPEVILSRKKIKEAYNTKCDIWSLGITAIEMAEGNAPYSKVPKDQVKAMIVNNDPPTLNADVWSKEFQSFIACCLTKNQFERPTAKELLNSKFIKKQPKASQAQKEIAAHIKRMKILKELQKNMTSGESENEQPPSKLSNVQEEPKNQEPADLHKHSAVQENVNAMEHLIVQENQELQLNPEQKEHLIVQELQKLEANSDLKIKEEIHDNTAKPDVKPRATRATSYTGPHSGVFRASDIPRAAKSI</sequence>
<dbReference type="InterPro" id="IPR050285">
    <property type="entry name" value="STE20_Ser/Thr_kinase"/>
</dbReference>
<dbReference type="AlphaFoldDB" id="A0A803K675"/>
<dbReference type="InterPro" id="IPR017441">
    <property type="entry name" value="Protein_kinase_ATP_BS"/>
</dbReference>
<protein>
    <submittedName>
        <fullName evidence="7">Traf2 and NCK-interacting protein kinase-like</fullName>
    </submittedName>
</protein>
<dbReference type="InParanoid" id="A0A803K675"/>
<feature type="binding site" evidence="3">
    <location>
        <position position="85"/>
    </location>
    <ligand>
        <name>ATP</name>
        <dbReference type="ChEBI" id="CHEBI:30616"/>
    </ligand>
</feature>
<evidence type="ECO:0000256" key="5">
    <source>
        <dbReference type="SAM" id="MobiDB-lite"/>
    </source>
</evidence>
<dbReference type="InterPro" id="IPR000719">
    <property type="entry name" value="Prot_kinase_dom"/>
</dbReference>
<dbReference type="SUPFAM" id="SSF56112">
    <property type="entry name" value="Protein kinase-like (PK-like)"/>
    <property type="match status" value="1"/>
</dbReference>
<gene>
    <name evidence="7" type="primary">LOC116409467</name>
</gene>
<keyword evidence="4" id="KW-0418">Kinase</keyword>
<accession>A0A803K675</accession>